<dbReference type="Proteomes" id="UP000287156">
    <property type="component" value="Unassembled WGS sequence"/>
</dbReference>
<dbReference type="SUPFAM" id="SSF75304">
    <property type="entry name" value="Amidase signature (AS) enzymes"/>
    <property type="match status" value="1"/>
</dbReference>
<dbReference type="RefSeq" id="WP_126051338.1">
    <property type="nucleotide sequence ID" value="NZ_QYTV02000006.1"/>
</dbReference>
<protein>
    <submittedName>
        <fullName evidence="2">Amidase</fullName>
    </submittedName>
</protein>
<reference evidence="2" key="1">
    <citation type="submission" date="2018-12" db="EMBL/GenBank/DDBJ databases">
        <authorList>
            <person name="Sun L."/>
            <person name="Chen Z."/>
        </authorList>
    </citation>
    <scope>NUCLEOTIDE SEQUENCE [LARGE SCALE GENOMIC DNA]</scope>
    <source>
        <strain evidence="2">3-2-2</strain>
    </source>
</reference>
<dbReference type="InterPro" id="IPR036928">
    <property type="entry name" value="AS_sf"/>
</dbReference>
<dbReference type="OrthoDB" id="9811471at2"/>
<feature type="domain" description="Amidase" evidence="1">
    <location>
        <begin position="20"/>
        <end position="427"/>
    </location>
</feature>
<evidence type="ECO:0000313" key="3">
    <source>
        <dbReference type="Proteomes" id="UP000287156"/>
    </source>
</evidence>
<dbReference type="Gene3D" id="3.90.1300.10">
    <property type="entry name" value="Amidase signature (AS) domain"/>
    <property type="match status" value="1"/>
</dbReference>
<dbReference type="GO" id="GO:0003824">
    <property type="term" value="F:catalytic activity"/>
    <property type="evidence" value="ECO:0007669"/>
    <property type="project" value="InterPro"/>
</dbReference>
<accession>A0A429XWT3</accession>
<dbReference type="InterPro" id="IPR020556">
    <property type="entry name" value="Amidase_CS"/>
</dbReference>
<dbReference type="PANTHER" id="PTHR11895:SF67">
    <property type="entry name" value="AMIDASE DOMAIN-CONTAINING PROTEIN"/>
    <property type="match status" value="1"/>
</dbReference>
<comment type="caution">
    <text evidence="2">The sequence shown here is derived from an EMBL/GenBank/DDBJ whole genome shotgun (WGS) entry which is preliminary data.</text>
</comment>
<keyword evidence="3" id="KW-1185">Reference proteome</keyword>
<dbReference type="PROSITE" id="PS00571">
    <property type="entry name" value="AMIDASES"/>
    <property type="match status" value="1"/>
</dbReference>
<gene>
    <name evidence="2" type="ORF">D4T97_013785</name>
</gene>
<evidence type="ECO:0000313" key="2">
    <source>
        <dbReference type="EMBL" id="RST72959.1"/>
    </source>
</evidence>
<dbReference type="PANTHER" id="PTHR11895">
    <property type="entry name" value="TRANSAMIDASE"/>
    <property type="match status" value="1"/>
</dbReference>
<dbReference type="AlphaFoldDB" id="A0A429XWT3"/>
<sequence length="458" mass="50172">MLSIRQVLDGYRTKKFSPVEVTKEYLKRAKQAESLNAFILLTEETSLNQAKISEMRWSMGYAGRLEGVPLSYKDNIHVKGIPATSGSRIDQNFVPKQNAPVISTLLNEGAVMVGKTNMHEFAFGITNNNPFYGPARNPWNPDYISGGSSGGSAVSVAAELSAASIGTDTGGSIRIPASCCGLIGLKPTHGLINNDGVTPISWTLDHNGTITKNIDDLALMMEALTNVSYSNADTSLKGRRIGVPSNYFTDRIESEVLEIYKQTLLKLENLGALLFDVEIPHVEEAASLTFTLAIAEAGFVHKDRIYRGIKNYGADVKQVMENAHSISAIDYINALKRRGIIAEAFNHLFNEVDLIIAPTLPILPKPVGMDIVSINGESEPIFNSMIRYTSYFNLTGHPVISIPAGLSREKLPIGVQLIGPKLDEQQLIAAAGVFERHYLEDFYKTREKVCAEQVLNLQ</sequence>
<name>A0A429XWT3_9BACI</name>
<proteinExistence type="predicted"/>
<organism evidence="2 3">
    <name type="scientific">Siminovitchia acidinfaciens</name>
    <dbReference type="NCBI Taxonomy" id="2321395"/>
    <lineage>
        <taxon>Bacteria</taxon>
        <taxon>Bacillati</taxon>
        <taxon>Bacillota</taxon>
        <taxon>Bacilli</taxon>
        <taxon>Bacillales</taxon>
        <taxon>Bacillaceae</taxon>
        <taxon>Siminovitchia</taxon>
    </lineage>
</organism>
<evidence type="ECO:0000259" key="1">
    <source>
        <dbReference type="Pfam" id="PF01425"/>
    </source>
</evidence>
<dbReference type="Pfam" id="PF01425">
    <property type="entry name" value="Amidase"/>
    <property type="match status" value="1"/>
</dbReference>
<dbReference type="InterPro" id="IPR023631">
    <property type="entry name" value="Amidase_dom"/>
</dbReference>
<dbReference type="InterPro" id="IPR000120">
    <property type="entry name" value="Amidase"/>
</dbReference>
<dbReference type="EMBL" id="QYTV02000006">
    <property type="protein sequence ID" value="RST72959.1"/>
    <property type="molecule type" value="Genomic_DNA"/>
</dbReference>